<name>A0AA43QVT8_9LECA</name>
<dbReference type="GO" id="GO:0000324">
    <property type="term" value="C:fungal-type vacuole"/>
    <property type="evidence" value="ECO:0007669"/>
    <property type="project" value="TreeGrafter"/>
</dbReference>
<evidence type="ECO:0000256" key="1">
    <source>
        <dbReference type="ARBA" id="ARBA00004141"/>
    </source>
</evidence>
<feature type="transmembrane region" description="Helical" evidence="5">
    <location>
        <begin position="123"/>
        <end position="149"/>
    </location>
</feature>
<comment type="caution">
    <text evidence="6">The sequence shown here is derived from an EMBL/GenBank/DDBJ whole genome shotgun (WGS) entry which is preliminary data.</text>
</comment>
<evidence type="ECO:0000256" key="5">
    <source>
        <dbReference type="SAM" id="Phobius"/>
    </source>
</evidence>
<proteinExistence type="predicted"/>
<evidence type="ECO:0000256" key="2">
    <source>
        <dbReference type="ARBA" id="ARBA00022692"/>
    </source>
</evidence>
<dbReference type="InterPro" id="IPR007568">
    <property type="entry name" value="RTA1"/>
</dbReference>
<dbReference type="Proteomes" id="UP001161017">
    <property type="component" value="Unassembled WGS sequence"/>
</dbReference>
<reference evidence="6" key="1">
    <citation type="journal article" date="2023" name="Genome Biol. Evol.">
        <title>First Whole Genome Sequence and Flow Cytometry Genome Size Data for the Lichen-Forming Fungus Ramalina farinacea (Ascomycota).</title>
        <authorList>
            <person name="Llewellyn T."/>
            <person name="Mian S."/>
            <person name="Hill R."/>
            <person name="Leitch I.J."/>
            <person name="Gaya E."/>
        </authorList>
    </citation>
    <scope>NUCLEOTIDE SEQUENCE</scope>
    <source>
        <strain evidence="6">LIQ254RAFAR</strain>
    </source>
</reference>
<feature type="transmembrane region" description="Helical" evidence="5">
    <location>
        <begin position="276"/>
        <end position="296"/>
    </location>
</feature>
<feature type="transmembrane region" description="Helical" evidence="5">
    <location>
        <begin position="70"/>
        <end position="94"/>
    </location>
</feature>
<keyword evidence="7" id="KW-1185">Reference proteome</keyword>
<accession>A0AA43QVT8</accession>
<organism evidence="6 7">
    <name type="scientific">Ramalina farinacea</name>
    <dbReference type="NCBI Taxonomy" id="258253"/>
    <lineage>
        <taxon>Eukaryota</taxon>
        <taxon>Fungi</taxon>
        <taxon>Dikarya</taxon>
        <taxon>Ascomycota</taxon>
        <taxon>Pezizomycotina</taxon>
        <taxon>Lecanoromycetes</taxon>
        <taxon>OSLEUM clade</taxon>
        <taxon>Lecanoromycetidae</taxon>
        <taxon>Lecanorales</taxon>
        <taxon>Lecanorineae</taxon>
        <taxon>Ramalinaceae</taxon>
        <taxon>Ramalina</taxon>
    </lineage>
</organism>
<evidence type="ECO:0000256" key="4">
    <source>
        <dbReference type="ARBA" id="ARBA00023136"/>
    </source>
</evidence>
<evidence type="ECO:0000313" key="7">
    <source>
        <dbReference type="Proteomes" id="UP001161017"/>
    </source>
</evidence>
<keyword evidence="2 5" id="KW-0812">Transmembrane</keyword>
<gene>
    <name evidence="6" type="ORF">OHK93_004406</name>
</gene>
<dbReference type="AlphaFoldDB" id="A0AA43QVT8"/>
<feature type="transmembrane region" description="Helical" evidence="5">
    <location>
        <begin position="202"/>
        <end position="221"/>
    </location>
</feature>
<evidence type="ECO:0000313" key="6">
    <source>
        <dbReference type="EMBL" id="MDI1492624.1"/>
    </source>
</evidence>
<keyword evidence="3 5" id="KW-1133">Transmembrane helix</keyword>
<dbReference type="Pfam" id="PF04479">
    <property type="entry name" value="RTA1"/>
    <property type="match status" value="1"/>
</dbReference>
<sequence length="326" mass="35991">MDQASKFPQFYADPDNWVVYGPDANCTLALCPVTAGVYQYRPSIAANVVFLVLFGIAMIIHAAQGLKYRTFTFGSLMVIGCISEILGYGGRILLWQNPFSFNGFLLQINTTQETRITLTWKGMAIVCITFGPVWYTAAIYFTLSKIVIYLGPHYARFPPKFYYWVFIPCDILSLVLQAVGGALSSTSSGGSRTAVDVSIVGLSWQVFTLCVFIALSLEFAWRYTRARDASRRVLPTKFKCFVGFLSLAILLILIRCVYRIDELSDGYSGPLIHDEGLFIGLEGVMVIVAAYCLSIAHPGPVFGWPKNEASGPEDLGVNNARKTESA</sequence>
<dbReference type="EMBL" id="JAPUFD010000020">
    <property type="protein sequence ID" value="MDI1492624.1"/>
    <property type="molecule type" value="Genomic_DNA"/>
</dbReference>
<feature type="transmembrane region" description="Helical" evidence="5">
    <location>
        <begin position="241"/>
        <end position="260"/>
    </location>
</feature>
<keyword evidence="4 5" id="KW-0472">Membrane</keyword>
<evidence type="ECO:0000256" key="3">
    <source>
        <dbReference type="ARBA" id="ARBA00022989"/>
    </source>
</evidence>
<feature type="transmembrane region" description="Helical" evidence="5">
    <location>
        <begin position="161"/>
        <end position="182"/>
    </location>
</feature>
<evidence type="ECO:0008006" key="8">
    <source>
        <dbReference type="Google" id="ProtNLM"/>
    </source>
</evidence>
<comment type="subcellular location">
    <subcellularLocation>
        <location evidence="1">Membrane</location>
        <topology evidence="1">Multi-pass membrane protein</topology>
    </subcellularLocation>
</comment>
<feature type="transmembrane region" description="Helical" evidence="5">
    <location>
        <begin position="44"/>
        <end position="63"/>
    </location>
</feature>
<dbReference type="GO" id="GO:0005886">
    <property type="term" value="C:plasma membrane"/>
    <property type="evidence" value="ECO:0007669"/>
    <property type="project" value="TreeGrafter"/>
</dbReference>
<protein>
    <recommendedName>
        <fullName evidence="8">Sphingoid long-chain base transporter RSB1</fullName>
    </recommendedName>
</protein>
<dbReference type="PANTHER" id="PTHR31465:SF9">
    <property type="entry name" value="SPHINGOID LONG-CHAIN BASE TRANSPORTER RSB1"/>
    <property type="match status" value="1"/>
</dbReference>
<dbReference type="PANTHER" id="PTHR31465">
    <property type="entry name" value="PROTEIN RTA1-RELATED"/>
    <property type="match status" value="1"/>
</dbReference>